<gene>
    <name evidence="1" type="ORF">ARMSODRAFT_874976</name>
</gene>
<reference evidence="2" key="1">
    <citation type="journal article" date="2017" name="Nat. Ecol. Evol.">
        <title>Genome expansion and lineage-specific genetic innovations in the forest pathogenic fungi Armillaria.</title>
        <authorList>
            <person name="Sipos G."/>
            <person name="Prasanna A.N."/>
            <person name="Walter M.C."/>
            <person name="O'Connor E."/>
            <person name="Balint B."/>
            <person name="Krizsan K."/>
            <person name="Kiss B."/>
            <person name="Hess J."/>
            <person name="Varga T."/>
            <person name="Slot J."/>
            <person name="Riley R."/>
            <person name="Boka B."/>
            <person name="Rigling D."/>
            <person name="Barry K."/>
            <person name="Lee J."/>
            <person name="Mihaltcheva S."/>
            <person name="LaButti K."/>
            <person name="Lipzen A."/>
            <person name="Waldron R."/>
            <person name="Moloney N.M."/>
            <person name="Sperisen C."/>
            <person name="Kredics L."/>
            <person name="Vagvoelgyi C."/>
            <person name="Patrignani A."/>
            <person name="Fitzpatrick D."/>
            <person name="Nagy I."/>
            <person name="Doyle S."/>
            <person name="Anderson J.B."/>
            <person name="Grigoriev I.V."/>
            <person name="Gueldener U."/>
            <person name="Muensterkoetter M."/>
            <person name="Nagy L.G."/>
        </authorList>
    </citation>
    <scope>NUCLEOTIDE SEQUENCE [LARGE SCALE GENOMIC DNA]</scope>
    <source>
        <strain evidence="2">28-4</strain>
    </source>
</reference>
<accession>A0A2H3C356</accession>
<dbReference type="Proteomes" id="UP000218334">
    <property type="component" value="Unassembled WGS sequence"/>
</dbReference>
<dbReference type="EMBL" id="KZ293416">
    <property type="protein sequence ID" value="PBK76320.1"/>
    <property type="molecule type" value="Genomic_DNA"/>
</dbReference>
<evidence type="ECO:0000313" key="1">
    <source>
        <dbReference type="EMBL" id="PBK76320.1"/>
    </source>
</evidence>
<name>A0A2H3C356_9AGAR</name>
<organism evidence="1 2">
    <name type="scientific">Armillaria solidipes</name>
    <dbReference type="NCBI Taxonomy" id="1076256"/>
    <lineage>
        <taxon>Eukaryota</taxon>
        <taxon>Fungi</taxon>
        <taxon>Dikarya</taxon>
        <taxon>Basidiomycota</taxon>
        <taxon>Agaricomycotina</taxon>
        <taxon>Agaricomycetes</taxon>
        <taxon>Agaricomycetidae</taxon>
        <taxon>Agaricales</taxon>
        <taxon>Marasmiineae</taxon>
        <taxon>Physalacriaceae</taxon>
        <taxon>Armillaria</taxon>
    </lineage>
</organism>
<feature type="non-terminal residue" evidence="1">
    <location>
        <position position="115"/>
    </location>
</feature>
<proteinExistence type="predicted"/>
<keyword evidence="2" id="KW-1185">Reference proteome</keyword>
<dbReference type="AlphaFoldDB" id="A0A2H3C356"/>
<evidence type="ECO:0000313" key="2">
    <source>
        <dbReference type="Proteomes" id="UP000218334"/>
    </source>
</evidence>
<sequence length="115" mass="12774">MSLSIPGVTILSDTTNYFNSKNFTLWKLQITEILKGKGLASYLNGMITCPFIPTTTMSAAPPDPASTPIYFSVPSQDEWKFHDQLTHSYIVLNIIDPIGLEVKADGTMKECWDSI</sequence>
<dbReference type="STRING" id="1076256.A0A2H3C356"/>
<protein>
    <recommendedName>
        <fullName evidence="3">Retrotransposon Copia-like N-terminal domain-containing protein</fullName>
    </recommendedName>
</protein>
<evidence type="ECO:0008006" key="3">
    <source>
        <dbReference type="Google" id="ProtNLM"/>
    </source>
</evidence>